<sequence length="118" mass="13547">MSSIISRATRLSVKTTRDYPMAHNRHLPDDFYKKYVHSCIVNTVDCVIVRVNTITNQKEFILVERKDQPAKGMFWFPGGRMFKGETFFAAALRKCRDETGISGKAAQVLGVYNTHFNR</sequence>
<dbReference type="InterPro" id="IPR000086">
    <property type="entry name" value="NUDIX_hydrolase_dom"/>
</dbReference>
<dbReference type="PROSITE" id="PS51462">
    <property type="entry name" value="NUDIX"/>
    <property type="match status" value="1"/>
</dbReference>
<evidence type="ECO:0000259" key="1">
    <source>
        <dbReference type="PROSITE" id="PS51462"/>
    </source>
</evidence>
<dbReference type="InterPro" id="IPR015797">
    <property type="entry name" value="NUDIX_hydrolase-like_dom_sf"/>
</dbReference>
<accession>A0A9W7FX15</accession>
<dbReference type="OrthoDB" id="447842at2759"/>
<dbReference type="PANTHER" id="PTHR43736">
    <property type="entry name" value="ADP-RIBOSE PYROPHOSPHATASE"/>
    <property type="match status" value="1"/>
</dbReference>
<evidence type="ECO:0000313" key="2">
    <source>
        <dbReference type="EMBL" id="GMI21167.1"/>
    </source>
</evidence>
<dbReference type="Pfam" id="PF00293">
    <property type="entry name" value="NUDIX"/>
    <property type="match status" value="1"/>
</dbReference>
<evidence type="ECO:0000313" key="3">
    <source>
        <dbReference type="Proteomes" id="UP001165082"/>
    </source>
</evidence>
<comment type="caution">
    <text evidence="2">The sequence shown here is derived from an EMBL/GenBank/DDBJ whole genome shotgun (WGS) entry which is preliminary data.</text>
</comment>
<dbReference type="SUPFAM" id="SSF55811">
    <property type="entry name" value="Nudix"/>
    <property type="match status" value="1"/>
</dbReference>
<organism evidence="2 3">
    <name type="scientific">Triparma retinervis</name>
    <dbReference type="NCBI Taxonomy" id="2557542"/>
    <lineage>
        <taxon>Eukaryota</taxon>
        <taxon>Sar</taxon>
        <taxon>Stramenopiles</taxon>
        <taxon>Ochrophyta</taxon>
        <taxon>Bolidophyceae</taxon>
        <taxon>Parmales</taxon>
        <taxon>Triparmaceae</taxon>
        <taxon>Triparma</taxon>
    </lineage>
</organism>
<dbReference type="Proteomes" id="UP001165082">
    <property type="component" value="Unassembled WGS sequence"/>
</dbReference>
<dbReference type="Gene3D" id="3.90.79.10">
    <property type="entry name" value="Nucleoside Triphosphate Pyrophosphohydrolase"/>
    <property type="match status" value="1"/>
</dbReference>
<feature type="domain" description="Nudix hydrolase" evidence="1">
    <location>
        <begin position="41"/>
        <end position="118"/>
    </location>
</feature>
<keyword evidence="3" id="KW-1185">Reference proteome</keyword>
<name>A0A9W7FX15_9STRA</name>
<gene>
    <name evidence="2" type="ORF">TrRE_jg10923</name>
</gene>
<reference evidence="2" key="1">
    <citation type="submission" date="2022-07" db="EMBL/GenBank/DDBJ databases">
        <title>Genome analysis of Parmales, a sister group of diatoms, reveals the evolutionary specialization of diatoms from phago-mixotrophs to photoautotrophs.</title>
        <authorList>
            <person name="Ban H."/>
            <person name="Sato S."/>
            <person name="Yoshikawa S."/>
            <person name="Kazumasa Y."/>
            <person name="Nakamura Y."/>
            <person name="Ichinomiya M."/>
            <person name="Saitoh K."/>
            <person name="Sato N."/>
            <person name="Blanc-Mathieu R."/>
            <person name="Endo H."/>
            <person name="Kuwata A."/>
            <person name="Ogata H."/>
        </authorList>
    </citation>
    <scope>NUCLEOTIDE SEQUENCE</scope>
</reference>
<dbReference type="PANTHER" id="PTHR43736:SF1">
    <property type="entry name" value="DIHYDRONEOPTERIN TRIPHOSPHATE DIPHOSPHATASE"/>
    <property type="match status" value="1"/>
</dbReference>
<dbReference type="EMBL" id="BRXZ01008088">
    <property type="protein sequence ID" value="GMI21167.1"/>
    <property type="molecule type" value="Genomic_DNA"/>
</dbReference>
<protein>
    <recommendedName>
        <fullName evidence="1">Nudix hydrolase domain-containing protein</fullName>
    </recommendedName>
</protein>
<dbReference type="AlphaFoldDB" id="A0A9W7FX15"/>
<proteinExistence type="predicted"/>